<accession>A0A9Q1H8U3</accession>
<organism evidence="4 5">
    <name type="scientific">Holothuria leucospilota</name>
    <name type="common">Black long sea cucumber</name>
    <name type="synonym">Mertensiothuria leucospilota</name>
    <dbReference type="NCBI Taxonomy" id="206669"/>
    <lineage>
        <taxon>Eukaryota</taxon>
        <taxon>Metazoa</taxon>
        <taxon>Echinodermata</taxon>
        <taxon>Eleutherozoa</taxon>
        <taxon>Echinozoa</taxon>
        <taxon>Holothuroidea</taxon>
        <taxon>Aspidochirotacea</taxon>
        <taxon>Aspidochirotida</taxon>
        <taxon>Holothuriidae</taxon>
        <taxon>Holothuria</taxon>
    </lineage>
</organism>
<dbReference type="Proteomes" id="UP001152320">
    <property type="component" value="Chromosome 6"/>
</dbReference>
<dbReference type="OrthoDB" id="205623at2759"/>
<dbReference type="SUPFAM" id="SSF52540">
    <property type="entry name" value="P-loop containing nucleoside triphosphate hydrolases"/>
    <property type="match status" value="1"/>
</dbReference>
<feature type="domain" description="Sulfotransferase" evidence="3">
    <location>
        <begin position="46"/>
        <end position="301"/>
    </location>
</feature>
<dbReference type="Pfam" id="PF00685">
    <property type="entry name" value="Sulfotransfer_1"/>
    <property type="match status" value="1"/>
</dbReference>
<keyword evidence="2" id="KW-0808">Transferase</keyword>
<evidence type="ECO:0000259" key="3">
    <source>
        <dbReference type="Pfam" id="PF00685"/>
    </source>
</evidence>
<evidence type="ECO:0000256" key="1">
    <source>
        <dbReference type="ARBA" id="ARBA00005771"/>
    </source>
</evidence>
<dbReference type="AlphaFoldDB" id="A0A9Q1H8U3"/>
<dbReference type="Gene3D" id="3.40.50.300">
    <property type="entry name" value="P-loop containing nucleotide triphosphate hydrolases"/>
    <property type="match status" value="1"/>
</dbReference>
<proteinExistence type="inferred from homology"/>
<evidence type="ECO:0000313" key="4">
    <source>
        <dbReference type="EMBL" id="KAJ8040077.1"/>
    </source>
</evidence>
<sequence>MAENIAKVLTDTRQVFDNATEYDGVYFPPFIQRHVLDQLKTFEVRKDDLILVTYPKCGTHWMMEIILLIQQDGHVEKIKRELDAAMQGDLCFSLPPDFKTSVADVLAKRPSPRFYITHLPLKLMPPEVWTKKPKLIYVTRNPKDACSSFYRFLNANPNNPEPIPWDMCFDRFLSEKATFGNWFDHTLAYWEHRNDDNVFFLTFEEMKKDIRKVVKSLAQFVEVTITPEGLERIIEHSSLEGMRRTYAKIEEDYEYGKMLTRAFGQMPFIQKGVTGSWKAEFTEEQREKVDKMVKERLAGTGLDEHYN</sequence>
<protein>
    <submittedName>
        <fullName evidence="4">Sulfotransferase family cytosolic 1B member 1</fullName>
    </submittedName>
</protein>
<dbReference type="InterPro" id="IPR000863">
    <property type="entry name" value="Sulfotransferase_dom"/>
</dbReference>
<dbReference type="EMBL" id="JAIZAY010000006">
    <property type="protein sequence ID" value="KAJ8040077.1"/>
    <property type="molecule type" value="Genomic_DNA"/>
</dbReference>
<evidence type="ECO:0000256" key="2">
    <source>
        <dbReference type="ARBA" id="ARBA00022679"/>
    </source>
</evidence>
<evidence type="ECO:0000313" key="5">
    <source>
        <dbReference type="Proteomes" id="UP001152320"/>
    </source>
</evidence>
<comment type="caution">
    <text evidence="4">The sequence shown here is derived from an EMBL/GenBank/DDBJ whole genome shotgun (WGS) entry which is preliminary data.</text>
</comment>
<name>A0A9Q1H8U3_HOLLE</name>
<comment type="similarity">
    <text evidence="1">Belongs to the sulfotransferase 1 family.</text>
</comment>
<dbReference type="PANTHER" id="PTHR11783">
    <property type="entry name" value="SULFOTRANSFERASE SULT"/>
    <property type="match status" value="1"/>
</dbReference>
<dbReference type="GO" id="GO:0008146">
    <property type="term" value="F:sulfotransferase activity"/>
    <property type="evidence" value="ECO:0007669"/>
    <property type="project" value="InterPro"/>
</dbReference>
<keyword evidence="5" id="KW-1185">Reference proteome</keyword>
<gene>
    <name evidence="4" type="ORF">HOLleu_14269</name>
</gene>
<dbReference type="InterPro" id="IPR027417">
    <property type="entry name" value="P-loop_NTPase"/>
</dbReference>
<reference evidence="4" key="1">
    <citation type="submission" date="2021-10" db="EMBL/GenBank/DDBJ databases">
        <title>Tropical sea cucumber genome reveals ecological adaptation and Cuvierian tubules defense mechanism.</title>
        <authorList>
            <person name="Chen T."/>
        </authorList>
    </citation>
    <scope>NUCLEOTIDE SEQUENCE</scope>
    <source>
        <strain evidence="4">Nanhai2018</strain>
        <tissue evidence="4">Muscle</tissue>
    </source>
</reference>